<reference evidence="3 4" key="1">
    <citation type="submission" date="2020-10" db="EMBL/GenBank/DDBJ databases">
        <title>Novel species in genus Corynebacterium.</title>
        <authorList>
            <person name="Zhang G."/>
        </authorList>
    </citation>
    <scope>NUCLEOTIDE SEQUENCE [LARGE SCALE GENOMIC DNA]</scope>
    <source>
        <strain evidence="3 4">DSM 45110</strain>
    </source>
</reference>
<dbReference type="Pfam" id="PF01903">
    <property type="entry name" value="CbiX"/>
    <property type="match status" value="1"/>
</dbReference>
<keyword evidence="4" id="KW-1185">Reference proteome</keyword>
<evidence type="ECO:0000256" key="2">
    <source>
        <dbReference type="ARBA" id="ARBA00023239"/>
    </source>
</evidence>
<accession>A0ABR9ZLF7</accession>
<name>A0ABR9ZLF7_9CORY</name>
<dbReference type="CDD" id="cd03416">
    <property type="entry name" value="CbiX_SirB_N"/>
    <property type="match status" value="1"/>
</dbReference>
<organism evidence="3 4">
    <name type="scientific">Corynebacterium suicordis DSM 45110</name>
    <dbReference type="NCBI Taxonomy" id="1121369"/>
    <lineage>
        <taxon>Bacteria</taxon>
        <taxon>Bacillati</taxon>
        <taxon>Actinomycetota</taxon>
        <taxon>Actinomycetes</taxon>
        <taxon>Mycobacteriales</taxon>
        <taxon>Corynebacteriaceae</taxon>
        <taxon>Corynebacterium</taxon>
    </lineage>
</organism>
<dbReference type="SUPFAM" id="SSF53800">
    <property type="entry name" value="Chelatase"/>
    <property type="match status" value="1"/>
</dbReference>
<dbReference type="RefSeq" id="WP_194557113.1">
    <property type="nucleotide sequence ID" value="NZ_JADKMY010000003.1"/>
</dbReference>
<dbReference type="InterPro" id="IPR002762">
    <property type="entry name" value="CbiX-like"/>
</dbReference>
<evidence type="ECO:0008006" key="5">
    <source>
        <dbReference type="Google" id="ProtNLM"/>
    </source>
</evidence>
<keyword evidence="2" id="KW-0456">Lyase</keyword>
<dbReference type="Gene3D" id="3.40.50.1400">
    <property type="match status" value="2"/>
</dbReference>
<dbReference type="EMBL" id="JADKMY010000003">
    <property type="protein sequence ID" value="MBF4554227.1"/>
    <property type="molecule type" value="Genomic_DNA"/>
</dbReference>
<dbReference type="PANTHER" id="PTHR33542">
    <property type="entry name" value="SIROHYDROCHLORIN FERROCHELATASE, CHLOROPLASTIC"/>
    <property type="match status" value="1"/>
</dbReference>
<evidence type="ECO:0000313" key="3">
    <source>
        <dbReference type="EMBL" id="MBF4554227.1"/>
    </source>
</evidence>
<protein>
    <recommendedName>
        <fullName evidence="5">Sirohydrochlorin ferrochelatase</fullName>
    </recommendedName>
</protein>
<keyword evidence="1" id="KW-0479">Metal-binding</keyword>
<proteinExistence type="predicted"/>
<dbReference type="PANTHER" id="PTHR33542:SF5">
    <property type="entry name" value="FERROCHELATASE CHE1"/>
    <property type="match status" value="1"/>
</dbReference>
<evidence type="ECO:0000313" key="4">
    <source>
        <dbReference type="Proteomes" id="UP000635902"/>
    </source>
</evidence>
<dbReference type="InterPro" id="IPR050963">
    <property type="entry name" value="Sirohydro_Cobaltochel/CbiX"/>
</dbReference>
<comment type="caution">
    <text evidence="3">The sequence shown here is derived from an EMBL/GenBank/DDBJ whole genome shotgun (WGS) entry which is preliminary data.</text>
</comment>
<dbReference type="Proteomes" id="UP000635902">
    <property type="component" value="Unassembled WGS sequence"/>
</dbReference>
<evidence type="ECO:0000256" key="1">
    <source>
        <dbReference type="ARBA" id="ARBA00022723"/>
    </source>
</evidence>
<sequence length="220" mass="22941">MNTPRIVLAHGSRHPLADAAIHQVADEVGAHAAFLDFSPRTLENQARVLAASGHSHVDVIPLLFTDAFHARHDVPAVVAETAEKTGITIRLTSTLGTGGDIAEILVNQVKTAGVASKNLAIYAVGSSDEAANQAVRELAEKVGETLRMPCSALFATGKGVDRGVAGLRAYCAENGPTHVIPLFVAPGKLWDMAVESGVPNASYGRPLGTALAGVIERKLT</sequence>
<gene>
    <name evidence="3" type="ORF">IRY30_09120</name>
</gene>